<dbReference type="PANTHER" id="PTHR46405">
    <property type="entry name" value="OS05G0141500 PROTEIN"/>
    <property type="match status" value="1"/>
</dbReference>
<name>A0AA88R046_9ASTE</name>
<comment type="caution">
    <text evidence="3">The sequence shown here is derived from an EMBL/GenBank/DDBJ whole genome shotgun (WGS) entry which is preliminary data.</text>
</comment>
<evidence type="ECO:0000313" key="3">
    <source>
        <dbReference type="EMBL" id="KAK2979627.1"/>
    </source>
</evidence>
<dbReference type="EMBL" id="JAVXUO010001736">
    <property type="protein sequence ID" value="KAK2979627.1"/>
    <property type="molecule type" value="Genomic_DNA"/>
</dbReference>
<evidence type="ECO:0000256" key="2">
    <source>
        <dbReference type="SAM" id="SignalP"/>
    </source>
</evidence>
<organism evidence="3 4">
    <name type="scientific">Escallonia rubra</name>
    <dbReference type="NCBI Taxonomy" id="112253"/>
    <lineage>
        <taxon>Eukaryota</taxon>
        <taxon>Viridiplantae</taxon>
        <taxon>Streptophyta</taxon>
        <taxon>Embryophyta</taxon>
        <taxon>Tracheophyta</taxon>
        <taxon>Spermatophyta</taxon>
        <taxon>Magnoliopsida</taxon>
        <taxon>eudicotyledons</taxon>
        <taxon>Gunneridae</taxon>
        <taxon>Pentapetalae</taxon>
        <taxon>asterids</taxon>
        <taxon>campanulids</taxon>
        <taxon>Escalloniales</taxon>
        <taxon>Escalloniaceae</taxon>
        <taxon>Escallonia</taxon>
    </lineage>
</organism>
<reference evidence="3" key="1">
    <citation type="submission" date="2022-12" db="EMBL/GenBank/DDBJ databases">
        <title>Draft genome assemblies for two species of Escallonia (Escalloniales).</title>
        <authorList>
            <person name="Chanderbali A."/>
            <person name="Dervinis C."/>
            <person name="Anghel I."/>
            <person name="Soltis D."/>
            <person name="Soltis P."/>
            <person name="Zapata F."/>
        </authorList>
    </citation>
    <scope>NUCLEOTIDE SEQUENCE</scope>
    <source>
        <strain evidence="3">UCBG92.1500</strain>
        <tissue evidence="3">Leaf</tissue>
    </source>
</reference>
<keyword evidence="2" id="KW-0732">Signal</keyword>
<dbReference type="SUPFAM" id="SSF53448">
    <property type="entry name" value="Nucleotide-diphospho-sugar transferases"/>
    <property type="match status" value="1"/>
</dbReference>
<sequence>MVLPGSIAAVAFLLITLSAPLICLGIRSFPARTELGSDGSFGFAEAPEYRNGVDCPVVNGGSGKGVGTTSCDASLVHVAMTLDSEYLRGSMAAVHSVLRHTSCPENLFFHLIAAEFDPRLKQGKPTPEDPTMKRLSEMENALRKASGQVDRANAAVRRLETENAEIRAEMEASKLSTSELVPQMSFQLIRACKVDENSTLFKLTNELMQGLLVCQMSTYLGSDLDRSLHNTAKQPSE</sequence>
<proteinExistence type="predicted"/>
<gene>
    <name evidence="3" type="ORF">RJ640_020119</name>
</gene>
<dbReference type="PANTHER" id="PTHR46405:SF3">
    <property type="entry name" value="RING_U-BOX SUPERFAMILY PROTEIN"/>
    <property type="match status" value="1"/>
</dbReference>
<dbReference type="InterPro" id="IPR029044">
    <property type="entry name" value="Nucleotide-diphossugar_trans"/>
</dbReference>
<feature type="chain" id="PRO_5041667495" evidence="2">
    <location>
        <begin position="26"/>
        <end position="237"/>
    </location>
</feature>
<feature type="signal peptide" evidence="2">
    <location>
        <begin position="1"/>
        <end position="25"/>
    </location>
</feature>
<keyword evidence="4" id="KW-1185">Reference proteome</keyword>
<keyword evidence="1" id="KW-0175">Coiled coil</keyword>
<dbReference type="Proteomes" id="UP001187471">
    <property type="component" value="Unassembled WGS sequence"/>
</dbReference>
<evidence type="ECO:0000313" key="4">
    <source>
        <dbReference type="Proteomes" id="UP001187471"/>
    </source>
</evidence>
<protein>
    <submittedName>
        <fullName evidence="3">Uncharacterized protein</fullName>
    </submittedName>
</protein>
<feature type="coiled-coil region" evidence="1">
    <location>
        <begin position="135"/>
        <end position="176"/>
    </location>
</feature>
<evidence type="ECO:0000256" key="1">
    <source>
        <dbReference type="SAM" id="Coils"/>
    </source>
</evidence>
<accession>A0AA88R046</accession>
<dbReference type="AlphaFoldDB" id="A0AA88R046"/>
<dbReference type="InterPro" id="IPR046934">
    <property type="entry name" value="PIR2-like"/>
</dbReference>